<feature type="region of interest" description="Disordered" evidence="1">
    <location>
        <begin position="418"/>
        <end position="458"/>
    </location>
</feature>
<gene>
    <name evidence="5" type="ORF">DL546_004980</name>
</gene>
<feature type="compositionally biased region" description="Polar residues" evidence="1">
    <location>
        <begin position="742"/>
        <end position="752"/>
    </location>
</feature>
<dbReference type="SUPFAM" id="SSF49313">
    <property type="entry name" value="Cadherin-like"/>
    <property type="match status" value="3"/>
</dbReference>
<feature type="domain" description="Dystroglycan-type cadherin-like" evidence="4">
    <location>
        <begin position="22"/>
        <end position="120"/>
    </location>
</feature>
<sequence length="875" mass="94483">MTYSILPWAVLLLVGLAAATPTITFPINSQVPPVARIGKPFSFEFSSSTFSPSTQLTYTLSNAPQWLSIDSKSRRIYGTPKEQDVAKGDVVGVPFEVKASDTTGSASMDVTLVVCRHSAPAVQIALVDQGLDFAPLSQPSSFIMGPNEAFAFSLSLDTFTNPAGYNLTYYAVMADNSPLPAWVDFEASTLSFSGTSPALESLVQTPQAFNFQLVASDVVGFSGASLPFSIVVGNHEITADNTNIVLNATVGKELTYTGLSTSVKWDGKNAKSSGITFSTSGMPTWLTIDKKSWEISGTATNTSESSNFTITMQDQYSDTLNLTVSVQVTDGLFTGTLPQLNLTAGESLDFDLSPYVSNAKDVKVWIETSPKSTWVFFDTSSKRIHGDVPESSKNSSIIISVYAQSTTSGESRIETMTANIRGVSTQKTATTSEEPTATATPTSTSTSSSDPEPDNKNKSNTRTILLAVLLPVLFVLAVAACLLFFCCRRRRQKRASSINRRDISRPVPGSLKTDAAADSSGEVESLDTIYETDFSDHPSEVHLGRDPYGQLYSRPGFLTPPPSRDGKKHDSNGMRLVNPSFTGLDTPTRPPRARMQLSDDSLPDQSQTGSRPTTSGRQHLEVEIPSFSIFSNQQTPESAYFHNIKPNYATDTPRASSDRTTALEDFMQDYMYSPDSRPNSSETEEGPRPPPLTASGHRQRPPFPRRLFADGLARPGTSSLRSHDLAAPISPPDSINGDLPGSSLSQAWSSDENLSRKEEFQDQEPPSAALMTPATWPTPPHITTGAVNVPPSAHIRLVSDASTTSEVDEWVGRATSQYSKASDWMEAVSHSAKGDGDSYNSRGASLDERRRRRSGNPASSRPGTGRSSGDYPVFI</sequence>
<feature type="signal peptide" evidence="3">
    <location>
        <begin position="1"/>
        <end position="19"/>
    </location>
</feature>
<evidence type="ECO:0000256" key="3">
    <source>
        <dbReference type="SAM" id="SignalP"/>
    </source>
</evidence>
<reference evidence="5 6" key="1">
    <citation type="submission" date="2018-08" db="EMBL/GenBank/DDBJ databases">
        <title>Draft genome of the lignicolous fungus Coniochaeta pulveracea.</title>
        <authorList>
            <person name="Borstlap C.J."/>
            <person name="De Witt R.N."/>
            <person name="Botha A."/>
            <person name="Volschenk H."/>
        </authorList>
    </citation>
    <scope>NUCLEOTIDE SEQUENCE [LARGE SCALE GENOMIC DNA]</scope>
    <source>
        <strain evidence="5 6">CAB683</strain>
    </source>
</reference>
<feature type="domain" description="Dystroglycan-type cadherin-like" evidence="4">
    <location>
        <begin position="138"/>
        <end position="239"/>
    </location>
</feature>
<dbReference type="SMART" id="SM00736">
    <property type="entry name" value="CADG"/>
    <property type="match status" value="2"/>
</dbReference>
<dbReference type="OrthoDB" id="41532at2759"/>
<keyword evidence="2" id="KW-0812">Transmembrane</keyword>
<dbReference type="InterPro" id="IPR015919">
    <property type="entry name" value="Cadherin-like_sf"/>
</dbReference>
<feature type="transmembrane region" description="Helical" evidence="2">
    <location>
        <begin position="464"/>
        <end position="487"/>
    </location>
</feature>
<feature type="chain" id="PRO_5019390624" description="Dystroglycan-type cadherin-like domain-containing protein" evidence="3">
    <location>
        <begin position="20"/>
        <end position="875"/>
    </location>
</feature>
<proteinExistence type="predicted"/>
<feature type="compositionally biased region" description="Polar residues" evidence="1">
    <location>
        <begin position="856"/>
        <end position="867"/>
    </location>
</feature>
<feature type="region of interest" description="Disordered" evidence="1">
    <location>
        <begin position="816"/>
        <end position="875"/>
    </location>
</feature>
<evidence type="ECO:0000313" key="5">
    <source>
        <dbReference type="EMBL" id="RKU45668.1"/>
    </source>
</evidence>
<keyword evidence="2" id="KW-1133">Transmembrane helix</keyword>
<accession>A0A420YCN5</accession>
<feature type="region of interest" description="Disordered" evidence="1">
    <location>
        <begin position="495"/>
        <end position="619"/>
    </location>
</feature>
<keyword evidence="3" id="KW-0732">Signal</keyword>
<dbReference type="STRING" id="177199.A0A420YCN5"/>
<protein>
    <recommendedName>
        <fullName evidence="4">Dystroglycan-type cadherin-like domain-containing protein</fullName>
    </recommendedName>
</protein>
<dbReference type="EMBL" id="QVQW01000019">
    <property type="protein sequence ID" value="RKU45668.1"/>
    <property type="molecule type" value="Genomic_DNA"/>
</dbReference>
<name>A0A420YCN5_9PEZI</name>
<evidence type="ECO:0000256" key="2">
    <source>
        <dbReference type="SAM" id="Phobius"/>
    </source>
</evidence>
<feature type="compositionally biased region" description="Polar residues" evidence="1">
    <location>
        <begin position="603"/>
        <end position="617"/>
    </location>
</feature>
<dbReference type="Proteomes" id="UP000275385">
    <property type="component" value="Unassembled WGS sequence"/>
</dbReference>
<dbReference type="GO" id="GO:0016020">
    <property type="term" value="C:membrane"/>
    <property type="evidence" value="ECO:0007669"/>
    <property type="project" value="InterPro"/>
</dbReference>
<dbReference type="InterPro" id="IPR006644">
    <property type="entry name" value="Cadg"/>
</dbReference>
<evidence type="ECO:0000313" key="6">
    <source>
        <dbReference type="Proteomes" id="UP000275385"/>
    </source>
</evidence>
<evidence type="ECO:0000256" key="1">
    <source>
        <dbReference type="SAM" id="MobiDB-lite"/>
    </source>
</evidence>
<keyword evidence="2" id="KW-0472">Membrane</keyword>
<keyword evidence="6" id="KW-1185">Reference proteome</keyword>
<feature type="compositionally biased region" description="Polar residues" evidence="1">
    <location>
        <begin position="418"/>
        <end position="427"/>
    </location>
</feature>
<dbReference type="AlphaFoldDB" id="A0A420YCN5"/>
<feature type="compositionally biased region" description="Basic and acidic residues" evidence="1">
    <location>
        <begin position="534"/>
        <end position="545"/>
    </location>
</feature>
<feature type="compositionally biased region" description="Low complexity" evidence="1">
    <location>
        <begin position="428"/>
        <end position="450"/>
    </location>
</feature>
<dbReference type="GO" id="GO:0005509">
    <property type="term" value="F:calcium ion binding"/>
    <property type="evidence" value="ECO:0007669"/>
    <property type="project" value="InterPro"/>
</dbReference>
<dbReference type="Gene3D" id="2.60.40.10">
    <property type="entry name" value="Immunoglobulins"/>
    <property type="match status" value="3"/>
</dbReference>
<evidence type="ECO:0000259" key="4">
    <source>
        <dbReference type="SMART" id="SM00736"/>
    </source>
</evidence>
<dbReference type="InterPro" id="IPR013783">
    <property type="entry name" value="Ig-like_fold"/>
</dbReference>
<dbReference type="Pfam" id="PF05345">
    <property type="entry name" value="He_PIG"/>
    <property type="match status" value="3"/>
</dbReference>
<feature type="region of interest" description="Disordered" evidence="1">
    <location>
        <begin position="671"/>
        <end position="787"/>
    </location>
</feature>
<organism evidence="5 6">
    <name type="scientific">Coniochaeta pulveracea</name>
    <dbReference type="NCBI Taxonomy" id="177199"/>
    <lineage>
        <taxon>Eukaryota</taxon>
        <taxon>Fungi</taxon>
        <taxon>Dikarya</taxon>
        <taxon>Ascomycota</taxon>
        <taxon>Pezizomycotina</taxon>
        <taxon>Sordariomycetes</taxon>
        <taxon>Sordariomycetidae</taxon>
        <taxon>Coniochaetales</taxon>
        <taxon>Coniochaetaceae</taxon>
        <taxon>Coniochaeta</taxon>
    </lineage>
</organism>
<comment type="caution">
    <text evidence="5">The sequence shown here is derived from an EMBL/GenBank/DDBJ whole genome shotgun (WGS) entry which is preliminary data.</text>
</comment>